<dbReference type="PANTHER" id="PTHR10146:SF14">
    <property type="entry name" value="PYRIDOXAL PHOSPHATE HOMEOSTASIS PROTEIN"/>
    <property type="match status" value="1"/>
</dbReference>
<dbReference type="Pfam" id="PF01168">
    <property type="entry name" value="Ala_racemase_N"/>
    <property type="match status" value="1"/>
</dbReference>
<accession>A0A813T6C1</accession>
<dbReference type="InterPro" id="IPR001608">
    <property type="entry name" value="Ala_racemase_N"/>
</dbReference>
<evidence type="ECO:0000256" key="2">
    <source>
        <dbReference type="HAMAP-Rule" id="MF_03225"/>
    </source>
</evidence>
<dbReference type="OrthoDB" id="10264196at2759"/>
<dbReference type="PANTHER" id="PTHR10146">
    <property type="entry name" value="PROLINE SYNTHETASE CO-TRANSCRIBED BACTERIAL HOMOLOG PROTEIN"/>
    <property type="match status" value="1"/>
</dbReference>
<name>A0A813T6C1_9BILA</name>
<organism evidence="7 8">
    <name type="scientific">Brachionus calyciflorus</name>
    <dbReference type="NCBI Taxonomy" id="104777"/>
    <lineage>
        <taxon>Eukaryota</taxon>
        <taxon>Metazoa</taxon>
        <taxon>Spiralia</taxon>
        <taxon>Gnathifera</taxon>
        <taxon>Rotifera</taxon>
        <taxon>Eurotatoria</taxon>
        <taxon>Monogononta</taxon>
        <taxon>Pseudotrocha</taxon>
        <taxon>Ploima</taxon>
        <taxon>Brachionidae</taxon>
        <taxon>Brachionus</taxon>
    </lineage>
</organism>
<keyword evidence="5" id="KW-0175">Coiled coil</keyword>
<keyword evidence="8" id="KW-1185">Reference proteome</keyword>
<evidence type="ECO:0000313" key="7">
    <source>
        <dbReference type="EMBL" id="CAF0809523.1"/>
    </source>
</evidence>
<dbReference type="AlphaFoldDB" id="A0A813T6C1"/>
<evidence type="ECO:0000256" key="5">
    <source>
        <dbReference type="SAM" id="Coils"/>
    </source>
</evidence>
<proteinExistence type="inferred from homology"/>
<evidence type="ECO:0000256" key="1">
    <source>
        <dbReference type="ARBA" id="ARBA00022898"/>
    </source>
</evidence>
<dbReference type="Proteomes" id="UP000663879">
    <property type="component" value="Unassembled WGS sequence"/>
</dbReference>
<comment type="function">
    <text evidence="2">Pyridoxal 5'-phosphate (PLP)-binding protein, which may be involved in intracellular homeostatic regulation of pyridoxal 5'-phosphate (PLP), the active form of vitamin B6.</text>
</comment>
<dbReference type="Gene3D" id="3.20.20.10">
    <property type="entry name" value="Alanine racemase"/>
    <property type="match status" value="1"/>
</dbReference>
<feature type="modified residue" description="N6-(pyridoxal phosphate)lysine" evidence="2 3">
    <location>
        <position position="36"/>
    </location>
</feature>
<dbReference type="InterPro" id="IPR011078">
    <property type="entry name" value="PyrdxlP_homeostasis"/>
</dbReference>
<reference evidence="7" key="1">
    <citation type="submission" date="2021-02" db="EMBL/GenBank/DDBJ databases">
        <authorList>
            <person name="Nowell W R."/>
        </authorList>
    </citation>
    <scope>NUCLEOTIDE SEQUENCE</scope>
    <source>
        <strain evidence="7">Ploen Becks lab</strain>
    </source>
</reference>
<feature type="domain" description="Alanine racemase N-terminal" evidence="6">
    <location>
        <begin position="8"/>
        <end position="237"/>
    </location>
</feature>
<dbReference type="HAMAP" id="MF_02087">
    <property type="entry name" value="PLP_homeostasis"/>
    <property type="match status" value="1"/>
</dbReference>
<gene>
    <name evidence="7" type="ORF">OXX778_LOCUS6900</name>
</gene>
<evidence type="ECO:0000256" key="3">
    <source>
        <dbReference type="PIRSR" id="PIRSR004848-1"/>
    </source>
</evidence>
<evidence type="ECO:0000259" key="6">
    <source>
        <dbReference type="Pfam" id="PF01168"/>
    </source>
</evidence>
<dbReference type="InterPro" id="IPR029066">
    <property type="entry name" value="PLP-binding_barrel"/>
</dbReference>
<evidence type="ECO:0000313" key="8">
    <source>
        <dbReference type="Proteomes" id="UP000663879"/>
    </source>
</evidence>
<protein>
    <recommendedName>
        <fullName evidence="2">Pyridoxal phosphate homeostasis protein</fullName>
        <shortName evidence="2">PLP homeostasis protein</shortName>
    </recommendedName>
</protein>
<dbReference type="PIRSF" id="PIRSF004848">
    <property type="entry name" value="YBL036c_PLPDEIII"/>
    <property type="match status" value="1"/>
</dbReference>
<sequence>MENIAENLKNVLERIETAKQNSDNKERSIRLVAVSKLKSIDYIIAAYKAGQRHFGENYVQELEEKAQSEQIKIECPDIKWHFIGHLQSNKAKKVAVLPNLYVIETVDSIKLADILNTAMASAQKPLNIMIQINTSNEPQKSGIAPSDLLKVYEQIRNNFKNLNIMGLMTIGSYEQSTNPDEVNLDFKNLIDCRNELVEKLNLDPNSIEISMGMSHDYEEAVKMGSTNIRVGSLIFGSR</sequence>
<feature type="coiled-coil region" evidence="5">
    <location>
        <begin position="1"/>
        <end position="28"/>
    </location>
</feature>
<comment type="cofactor">
    <cofactor evidence="3">
        <name>pyridoxal 5'-phosphate</name>
        <dbReference type="ChEBI" id="CHEBI:597326"/>
    </cofactor>
</comment>
<dbReference type="NCBIfam" id="TIGR00044">
    <property type="entry name" value="YggS family pyridoxal phosphate-dependent enzyme"/>
    <property type="match status" value="1"/>
</dbReference>
<evidence type="ECO:0000256" key="4">
    <source>
        <dbReference type="RuleBase" id="RU004514"/>
    </source>
</evidence>
<comment type="similarity">
    <text evidence="2 4">Belongs to the pyridoxal phosphate-binding protein YggS/PROSC family.</text>
</comment>
<comment type="caution">
    <text evidence="7">The sequence shown here is derived from an EMBL/GenBank/DDBJ whole genome shotgun (WGS) entry which is preliminary data.</text>
</comment>
<dbReference type="GO" id="GO:0030170">
    <property type="term" value="F:pyridoxal phosphate binding"/>
    <property type="evidence" value="ECO:0007669"/>
    <property type="project" value="UniProtKB-UniRule"/>
</dbReference>
<dbReference type="EMBL" id="CAJNOC010000849">
    <property type="protein sequence ID" value="CAF0809523.1"/>
    <property type="molecule type" value="Genomic_DNA"/>
</dbReference>
<dbReference type="SUPFAM" id="SSF51419">
    <property type="entry name" value="PLP-binding barrel"/>
    <property type="match status" value="1"/>
</dbReference>
<dbReference type="PROSITE" id="PS01211">
    <property type="entry name" value="UPF0001"/>
    <property type="match status" value="1"/>
</dbReference>
<dbReference type="CDD" id="cd06822">
    <property type="entry name" value="PLPDE_III_YBL036c_euk"/>
    <property type="match status" value="1"/>
</dbReference>
<dbReference type="FunFam" id="3.20.20.10:FF:000007">
    <property type="entry name" value="Pyridoxal phosphate homeostasis protein"/>
    <property type="match status" value="1"/>
</dbReference>
<keyword evidence="1 2" id="KW-0663">Pyridoxal phosphate</keyword>